<proteinExistence type="predicted"/>
<organism evidence="2 3">
    <name type="scientific">Parerythrobacter jejuensis</name>
    <dbReference type="NCBI Taxonomy" id="795812"/>
    <lineage>
        <taxon>Bacteria</taxon>
        <taxon>Pseudomonadati</taxon>
        <taxon>Pseudomonadota</taxon>
        <taxon>Alphaproteobacteria</taxon>
        <taxon>Sphingomonadales</taxon>
        <taxon>Erythrobacteraceae</taxon>
        <taxon>Parerythrobacter</taxon>
    </lineage>
</organism>
<dbReference type="OrthoDB" id="7357206at2"/>
<dbReference type="Gene3D" id="3.40.50.300">
    <property type="entry name" value="P-loop containing nucleotide triphosphate hydrolases"/>
    <property type="match status" value="1"/>
</dbReference>
<keyword evidence="2" id="KW-0547">Nucleotide-binding</keyword>
<dbReference type="NCBIfam" id="NF004629">
    <property type="entry name" value="PRK05973.1"/>
    <property type="match status" value="1"/>
</dbReference>
<dbReference type="GO" id="GO:0006260">
    <property type="term" value="P:DNA replication"/>
    <property type="evidence" value="ECO:0007669"/>
    <property type="project" value="InterPro"/>
</dbReference>
<evidence type="ECO:0000313" key="3">
    <source>
        <dbReference type="Proteomes" id="UP000446786"/>
    </source>
</evidence>
<evidence type="ECO:0000313" key="2">
    <source>
        <dbReference type="EMBL" id="MXP32121.1"/>
    </source>
</evidence>
<dbReference type="GO" id="GO:0003678">
    <property type="term" value="F:DNA helicase activity"/>
    <property type="evidence" value="ECO:0007669"/>
    <property type="project" value="InterPro"/>
</dbReference>
<comment type="caution">
    <text evidence="2">The sequence shown here is derived from an EMBL/GenBank/DDBJ whole genome shotgun (WGS) entry which is preliminary data.</text>
</comment>
<dbReference type="AlphaFoldDB" id="A0A845ATG2"/>
<dbReference type="Pfam" id="PF03796">
    <property type="entry name" value="DnaB_C"/>
    <property type="match status" value="2"/>
</dbReference>
<name>A0A845ATG2_9SPHN</name>
<dbReference type="InterPro" id="IPR027417">
    <property type="entry name" value="P-loop_NTPase"/>
</dbReference>
<feature type="domain" description="SF4 helicase" evidence="1">
    <location>
        <begin position="60"/>
        <end position="110"/>
    </location>
</feature>
<dbReference type="PANTHER" id="PTHR30153">
    <property type="entry name" value="REPLICATIVE DNA HELICASE DNAB"/>
    <property type="match status" value="1"/>
</dbReference>
<keyword evidence="2" id="KW-0067">ATP-binding</keyword>
<reference evidence="2 3" key="1">
    <citation type="submission" date="2019-12" db="EMBL/GenBank/DDBJ databases">
        <title>Genomic-based taxomic classification of the family Erythrobacteraceae.</title>
        <authorList>
            <person name="Xu L."/>
        </authorList>
    </citation>
    <scope>NUCLEOTIDE SEQUENCE [LARGE SCALE GENOMIC DNA]</scope>
    <source>
        <strain evidence="2 3">JCM 16677</strain>
    </source>
</reference>
<feature type="domain" description="SF4 helicase" evidence="1">
    <location>
        <begin position="145"/>
        <end position="209"/>
    </location>
</feature>
<protein>
    <submittedName>
        <fullName evidence="2">DNA helicase</fullName>
    </submittedName>
</protein>
<keyword evidence="2" id="KW-0378">Hydrolase</keyword>
<keyword evidence="2" id="KW-0347">Helicase</keyword>
<dbReference type="PANTHER" id="PTHR30153:SF2">
    <property type="entry name" value="REPLICATIVE DNA HELICASE"/>
    <property type="match status" value="1"/>
</dbReference>
<accession>A0A845ATG2</accession>
<dbReference type="InterPro" id="IPR007694">
    <property type="entry name" value="DNA_helicase_DnaB-like_C"/>
</dbReference>
<gene>
    <name evidence="2" type="ORF">GRI94_09840</name>
</gene>
<dbReference type="EMBL" id="WTYE01000001">
    <property type="protein sequence ID" value="MXP32121.1"/>
    <property type="molecule type" value="Genomic_DNA"/>
</dbReference>
<dbReference type="GO" id="GO:0005829">
    <property type="term" value="C:cytosol"/>
    <property type="evidence" value="ECO:0007669"/>
    <property type="project" value="TreeGrafter"/>
</dbReference>
<dbReference type="Proteomes" id="UP000446786">
    <property type="component" value="Unassembled WGS sequence"/>
</dbReference>
<keyword evidence="3" id="KW-1185">Reference proteome</keyword>
<evidence type="ECO:0000259" key="1">
    <source>
        <dbReference type="Pfam" id="PF03796"/>
    </source>
</evidence>
<sequence length="234" mass="25778">MKLSAPIYQLKRHAKLMAREANLPLHQAQDRIARREGFVSWSQLAAAAAKALPGGLLGKMEAGDLVILAARPGHGKTLCALNLLVEATREDRRAVLFTLDLTQEQALDRLEEMGDEKLATSVELETSDDIDADFIIAAMASAPRNSVAVIDYLQLLDEQRSKPAINDQLGKLRAFACERGIILIFISQIDRSFEEGSEQMPRIADVRSPNALPTEVFSKGLFLHEGKAFLETLN</sequence>
<dbReference type="SUPFAM" id="SSF52540">
    <property type="entry name" value="P-loop containing nucleoside triphosphate hydrolases"/>
    <property type="match status" value="1"/>
</dbReference>
<dbReference type="GO" id="GO:0005524">
    <property type="term" value="F:ATP binding"/>
    <property type="evidence" value="ECO:0007669"/>
    <property type="project" value="InterPro"/>
</dbReference>